<dbReference type="Pfam" id="PF02654">
    <property type="entry name" value="CobS"/>
    <property type="match status" value="1"/>
</dbReference>
<comment type="caution">
    <text evidence="20">The sequence shown here is derived from an EMBL/GenBank/DDBJ whole genome shotgun (WGS) entry which is preliminary data.</text>
</comment>
<evidence type="ECO:0000256" key="19">
    <source>
        <dbReference type="HAMAP-Rule" id="MF_00719"/>
    </source>
</evidence>
<dbReference type="PANTHER" id="PTHR34148">
    <property type="entry name" value="ADENOSYLCOBINAMIDE-GDP RIBAZOLETRANSFERASE"/>
    <property type="match status" value="1"/>
</dbReference>
<dbReference type="GO" id="GO:0008818">
    <property type="term" value="F:cobalamin 5'-phosphate synthase activity"/>
    <property type="evidence" value="ECO:0007669"/>
    <property type="project" value="UniProtKB-UniRule"/>
</dbReference>
<comment type="cofactor">
    <cofactor evidence="1 19">
        <name>Mg(2+)</name>
        <dbReference type="ChEBI" id="CHEBI:18420"/>
    </cofactor>
</comment>
<dbReference type="NCBIfam" id="TIGR00317">
    <property type="entry name" value="cobS"/>
    <property type="match status" value="1"/>
</dbReference>
<evidence type="ECO:0000256" key="14">
    <source>
        <dbReference type="ARBA" id="ARBA00025228"/>
    </source>
</evidence>
<keyword evidence="10 19" id="KW-0812">Transmembrane</keyword>
<evidence type="ECO:0000256" key="17">
    <source>
        <dbReference type="ARBA" id="ARBA00048623"/>
    </source>
</evidence>
<keyword evidence="12 19" id="KW-1133">Transmembrane helix</keyword>
<evidence type="ECO:0000313" key="21">
    <source>
        <dbReference type="Proteomes" id="UP000095209"/>
    </source>
</evidence>
<protein>
    <recommendedName>
        <fullName evidence="6 19">Adenosylcobinamide-GDP ribazoletransferase</fullName>
        <ecNumber evidence="5 19">2.7.8.26</ecNumber>
    </recommendedName>
    <alternativeName>
        <fullName evidence="16 19">Cobalamin synthase</fullName>
    </alternativeName>
    <alternativeName>
        <fullName evidence="15 19">Cobalamin-5'-phosphate synthase</fullName>
    </alternativeName>
</protein>
<evidence type="ECO:0000256" key="7">
    <source>
        <dbReference type="ARBA" id="ARBA00022475"/>
    </source>
</evidence>
<dbReference type="InterPro" id="IPR003805">
    <property type="entry name" value="CobS"/>
</dbReference>
<evidence type="ECO:0000256" key="5">
    <source>
        <dbReference type="ARBA" id="ARBA00013200"/>
    </source>
</evidence>
<comment type="catalytic activity">
    <reaction evidence="18 19">
        <text>alpha-ribazole 5'-phosphate + adenosylcob(III)inamide-GDP = adenosylcob(III)alamin 5'-phosphate + GMP + H(+)</text>
        <dbReference type="Rhea" id="RHEA:23560"/>
        <dbReference type="ChEBI" id="CHEBI:15378"/>
        <dbReference type="ChEBI" id="CHEBI:57918"/>
        <dbReference type="ChEBI" id="CHEBI:58115"/>
        <dbReference type="ChEBI" id="CHEBI:60487"/>
        <dbReference type="ChEBI" id="CHEBI:60493"/>
        <dbReference type="EC" id="2.7.8.26"/>
    </reaction>
</comment>
<evidence type="ECO:0000256" key="2">
    <source>
        <dbReference type="ARBA" id="ARBA00004651"/>
    </source>
</evidence>
<comment type="similarity">
    <text evidence="4 19">Belongs to the CobS family.</text>
</comment>
<dbReference type="GO" id="GO:0005886">
    <property type="term" value="C:plasma membrane"/>
    <property type="evidence" value="ECO:0007669"/>
    <property type="project" value="UniProtKB-SubCell"/>
</dbReference>
<dbReference type="UniPathway" id="UPA00148">
    <property type="reaction ID" value="UER00238"/>
</dbReference>
<evidence type="ECO:0000256" key="12">
    <source>
        <dbReference type="ARBA" id="ARBA00022989"/>
    </source>
</evidence>
<evidence type="ECO:0000256" key="18">
    <source>
        <dbReference type="ARBA" id="ARBA00049504"/>
    </source>
</evidence>
<feature type="transmembrane region" description="Helical" evidence="19">
    <location>
        <begin position="184"/>
        <end position="202"/>
    </location>
</feature>
<evidence type="ECO:0000256" key="11">
    <source>
        <dbReference type="ARBA" id="ARBA00022842"/>
    </source>
</evidence>
<feature type="transmembrane region" description="Helical" evidence="19">
    <location>
        <begin position="135"/>
        <end position="163"/>
    </location>
</feature>
<sequence>MRYVIDGFLLAFQFFTLIPINKNIEWEQRRARYAIIFLPFIGLIMGSTLAGISNVMHMFSLSNLAISVCILFFTVVVSGGLHLDGWMDCSDAYFSYRDKERRLDIMSDPHVGAFGVISLFFLLLFRWLFLYESVAMNFITTSLMLIVIPVLSRFGMVYLLTFTRTAKQSGLAFHFQKQLMQRDFFLAGILTIVPLLLIAWMFDSFIVLLVLFIIIIGFSIIFHFFVKHAFGGVTGDTLGACIEGGETVLWMIVWCLLSYATV</sequence>
<comment type="catalytic activity">
    <reaction evidence="17 19">
        <text>alpha-ribazole + adenosylcob(III)inamide-GDP = adenosylcob(III)alamin + GMP + H(+)</text>
        <dbReference type="Rhea" id="RHEA:16049"/>
        <dbReference type="ChEBI" id="CHEBI:10329"/>
        <dbReference type="ChEBI" id="CHEBI:15378"/>
        <dbReference type="ChEBI" id="CHEBI:18408"/>
        <dbReference type="ChEBI" id="CHEBI:58115"/>
        <dbReference type="ChEBI" id="CHEBI:60487"/>
        <dbReference type="EC" id="2.7.8.26"/>
    </reaction>
</comment>
<keyword evidence="7 19" id="KW-1003">Cell membrane</keyword>
<evidence type="ECO:0000256" key="4">
    <source>
        <dbReference type="ARBA" id="ARBA00010561"/>
    </source>
</evidence>
<feature type="transmembrane region" description="Helical" evidence="19">
    <location>
        <begin position="33"/>
        <end position="52"/>
    </location>
</feature>
<dbReference type="STRING" id="1305675.BFG57_00550"/>
<comment type="function">
    <text evidence="14 19">Joins adenosylcobinamide-GDP and alpha-ribazole to generate adenosylcobalamin (Ado-cobalamin). Also synthesizes adenosylcobalamin 5'-phosphate from adenosylcobinamide-GDP and alpha-ribazole 5'-phosphate.</text>
</comment>
<name>A0A1E5LHT5_9BACI</name>
<evidence type="ECO:0000256" key="13">
    <source>
        <dbReference type="ARBA" id="ARBA00023136"/>
    </source>
</evidence>
<feature type="transmembrane region" description="Helical" evidence="19">
    <location>
        <begin position="64"/>
        <end position="83"/>
    </location>
</feature>
<evidence type="ECO:0000256" key="6">
    <source>
        <dbReference type="ARBA" id="ARBA00015850"/>
    </source>
</evidence>
<comment type="pathway">
    <text evidence="3 19">Cofactor biosynthesis; adenosylcobalamin biosynthesis; adenosylcobalamin from cob(II)yrinate a,c-diamide: step 7/7.</text>
</comment>
<feature type="transmembrane region" description="Helical" evidence="19">
    <location>
        <begin position="111"/>
        <end position="129"/>
    </location>
</feature>
<organism evidence="20 21">
    <name type="scientific">Bacillus solimangrovi</name>
    <dbReference type="NCBI Taxonomy" id="1305675"/>
    <lineage>
        <taxon>Bacteria</taxon>
        <taxon>Bacillati</taxon>
        <taxon>Bacillota</taxon>
        <taxon>Bacilli</taxon>
        <taxon>Bacillales</taxon>
        <taxon>Bacillaceae</taxon>
        <taxon>Bacillus</taxon>
    </lineage>
</organism>
<evidence type="ECO:0000256" key="10">
    <source>
        <dbReference type="ARBA" id="ARBA00022692"/>
    </source>
</evidence>
<evidence type="ECO:0000256" key="15">
    <source>
        <dbReference type="ARBA" id="ARBA00032605"/>
    </source>
</evidence>
<keyword evidence="11 19" id="KW-0460">Magnesium</keyword>
<dbReference type="AlphaFoldDB" id="A0A1E5LHT5"/>
<feature type="transmembrane region" description="Helical" evidence="19">
    <location>
        <begin position="208"/>
        <end position="226"/>
    </location>
</feature>
<dbReference type="GO" id="GO:0051073">
    <property type="term" value="F:adenosylcobinamide-GDP ribazoletransferase activity"/>
    <property type="evidence" value="ECO:0007669"/>
    <property type="project" value="UniProtKB-UniRule"/>
</dbReference>
<evidence type="ECO:0000256" key="16">
    <source>
        <dbReference type="ARBA" id="ARBA00032853"/>
    </source>
</evidence>
<gene>
    <name evidence="19" type="primary">cobS</name>
    <name evidence="20" type="ORF">BFG57_00550</name>
</gene>
<evidence type="ECO:0000256" key="1">
    <source>
        <dbReference type="ARBA" id="ARBA00001946"/>
    </source>
</evidence>
<keyword evidence="9 19" id="KW-0808">Transferase</keyword>
<reference evidence="20 21" key="1">
    <citation type="submission" date="2016-08" db="EMBL/GenBank/DDBJ databases">
        <title>Genome of Bacillus solimangrovi GH2-4.</title>
        <authorList>
            <person name="Lim S."/>
            <person name="Kim B.-C."/>
        </authorList>
    </citation>
    <scope>NUCLEOTIDE SEQUENCE [LARGE SCALE GENOMIC DNA]</scope>
    <source>
        <strain evidence="20 21">GH2-4</strain>
    </source>
</reference>
<feature type="transmembrane region" description="Helical" evidence="19">
    <location>
        <begin position="238"/>
        <end position="260"/>
    </location>
</feature>
<comment type="subcellular location">
    <subcellularLocation>
        <location evidence="2 19">Cell membrane</location>
        <topology evidence="2 19">Multi-pass membrane protein</topology>
    </subcellularLocation>
</comment>
<dbReference type="EC" id="2.7.8.26" evidence="5 19"/>
<keyword evidence="8 19" id="KW-0169">Cobalamin biosynthesis</keyword>
<evidence type="ECO:0000256" key="8">
    <source>
        <dbReference type="ARBA" id="ARBA00022573"/>
    </source>
</evidence>
<evidence type="ECO:0000256" key="3">
    <source>
        <dbReference type="ARBA" id="ARBA00004663"/>
    </source>
</evidence>
<dbReference type="Proteomes" id="UP000095209">
    <property type="component" value="Unassembled WGS sequence"/>
</dbReference>
<keyword evidence="13 19" id="KW-0472">Membrane</keyword>
<evidence type="ECO:0000256" key="9">
    <source>
        <dbReference type="ARBA" id="ARBA00022679"/>
    </source>
</evidence>
<proteinExistence type="inferred from homology"/>
<dbReference type="GO" id="GO:0009236">
    <property type="term" value="P:cobalamin biosynthetic process"/>
    <property type="evidence" value="ECO:0007669"/>
    <property type="project" value="UniProtKB-UniRule"/>
</dbReference>
<accession>A0A1E5LHT5</accession>
<dbReference type="EMBL" id="MJEH01000011">
    <property type="protein sequence ID" value="OEH93649.1"/>
    <property type="molecule type" value="Genomic_DNA"/>
</dbReference>
<dbReference type="HAMAP" id="MF_00719">
    <property type="entry name" value="CobS"/>
    <property type="match status" value="1"/>
</dbReference>
<dbReference type="PANTHER" id="PTHR34148:SF1">
    <property type="entry name" value="ADENOSYLCOBINAMIDE-GDP RIBAZOLETRANSFERASE"/>
    <property type="match status" value="1"/>
</dbReference>
<keyword evidence="21" id="KW-1185">Reference proteome</keyword>
<evidence type="ECO:0000313" key="20">
    <source>
        <dbReference type="EMBL" id="OEH93649.1"/>
    </source>
</evidence>